<feature type="compositionally biased region" description="Basic and acidic residues" evidence="1">
    <location>
        <begin position="128"/>
        <end position="138"/>
    </location>
</feature>
<evidence type="ECO:0000256" key="1">
    <source>
        <dbReference type="SAM" id="MobiDB-lite"/>
    </source>
</evidence>
<sequence>GYCAMFVYYMTKPSEVFSPQAQALDLCIRLIACPIFSLPPPRILLRHYKDKYGSGARDDNNLNTMIEDGITNDPRPRRPAMLIAQPSFPSARRSDYIFDTPHHHPTSFLATRPSVELYATREMEEKYLSTKRSMEGDSHTAGGTTSSSEATVTESNNNNSFAGDRQGNDPTASLSPTSDSPPATTIASTKENNSYPVVGMDEAVLSHLSISTPSIAFQTTPLANSISTNSEVMTPAQHPPSPMTSPFFHLNNTNNINSKKNEDDETAVAARRISRRLTMEGRRDGLDFLNIAGRIKWPHRSGGGQSSASSSSTHLPSTTSMVFTHATTAPKSSLAIKTSQSFPSMALNRAGPGGPSSSSILISSGIESHHDMVVRGSRGIGGGGDRKERLSVISSVQEADGVLSHDDYDDGDSYHSQKRESSHELSEKPSSSTMATATYSNNINYSSSTNSTIRPPSPSVDSSNSTPTPSHISTELQAMKMDMGMDTSIDMVRIRRQSRDTLTRLHSDNLAASAVNAAMVQTGPHSPTILRTGLTSRSKQDSEILGQSTSSPSSSPAPSPISAGSITTTLSSPASP</sequence>
<feature type="non-terminal residue" evidence="2">
    <location>
        <position position="1"/>
    </location>
</feature>
<evidence type="ECO:0000313" key="2">
    <source>
        <dbReference type="EMBL" id="KAG0253451.1"/>
    </source>
</evidence>
<feature type="region of interest" description="Disordered" evidence="1">
    <location>
        <begin position="128"/>
        <end position="191"/>
    </location>
</feature>
<feature type="region of interest" description="Disordered" evidence="1">
    <location>
        <begin position="522"/>
        <end position="576"/>
    </location>
</feature>
<dbReference type="Proteomes" id="UP001194580">
    <property type="component" value="Unassembled WGS sequence"/>
</dbReference>
<feature type="compositionally biased region" description="Low complexity" evidence="1">
    <location>
        <begin position="306"/>
        <end position="317"/>
    </location>
</feature>
<evidence type="ECO:0000313" key="3">
    <source>
        <dbReference type="Proteomes" id="UP001194580"/>
    </source>
</evidence>
<reference evidence="2" key="1">
    <citation type="journal article" date="2020" name="Fungal Divers.">
        <title>Resolving the Mortierellaceae phylogeny through synthesis of multi-gene phylogenetics and phylogenomics.</title>
        <authorList>
            <person name="Vandepol N."/>
            <person name="Liber J."/>
            <person name="Desiro A."/>
            <person name="Na H."/>
            <person name="Kennedy M."/>
            <person name="Barry K."/>
            <person name="Grigoriev I.V."/>
            <person name="Miller A.N."/>
            <person name="O'Donnell K."/>
            <person name="Stajich J.E."/>
            <person name="Bonito G."/>
        </authorList>
    </citation>
    <scope>NUCLEOTIDE SEQUENCE</scope>
    <source>
        <strain evidence="2">NRRL 28262</strain>
    </source>
</reference>
<feature type="compositionally biased region" description="Low complexity" evidence="1">
    <location>
        <begin position="548"/>
        <end position="567"/>
    </location>
</feature>
<dbReference type="AlphaFoldDB" id="A0AAD4H0V3"/>
<feature type="compositionally biased region" description="Low complexity" evidence="1">
    <location>
        <begin position="428"/>
        <end position="453"/>
    </location>
</feature>
<feature type="compositionally biased region" description="Polar residues" evidence="1">
    <location>
        <begin position="459"/>
        <end position="471"/>
    </location>
</feature>
<name>A0AAD4H0V3_9FUNG</name>
<feature type="region of interest" description="Disordered" evidence="1">
    <location>
        <begin position="298"/>
        <end position="317"/>
    </location>
</feature>
<keyword evidence="3" id="KW-1185">Reference proteome</keyword>
<gene>
    <name evidence="2" type="ORF">BGZ95_006308</name>
</gene>
<protein>
    <submittedName>
        <fullName evidence="2">Uncharacterized protein</fullName>
    </submittedName>
</protein>
<feature type="compositionally biased region" description="Basic and acidic residues" evidence="1">
    <location>
        <begin position="412"/>
        <end position="427"/>
    </location>
</feature>
<dbReference type="EMBL" id="JAAAIL010002939">
    <property type="protein sequence ID" value="KAG0253451.1"/>
    <property type="molecule type" value="Genomic_DNA"/>
</dbReference>
<feature type="compositionally biased region" description="Low complexity" evidence="1">
    <location>
        <begin position="140"/>
        <end position="160"/>
    </location>
</feature>
<feature type="compositionally biased region" description="Polar residues" evidence="1">
    <location>
        <begin position="168"/>
        <end position="191"/>
    </location>
</feature>
<proteinExistence type="predicted"/>
<organism evidence="2 3">
    <name type="scientific">Linnemannia exigua</name>
    <dbReference type="NCBI Taxonomy" id="604196"/>
    <lineage>
        <taxon>Eukaryota</taxon>
        <taxon>Fungi</taxon>
        <taxon>Fungi incertae sedis</taxon>
        <taxon>Mucoromycota</taxon>
        <taxon>Mortierellomycotina</taxon>
        <taxon>Mortierellomycetes</taxon>
        <taxon>Mortierellales</taxon>
        <taxon>Mortierellaceae</taxon>
        <taxon>Linnemannia</taxon>
    </lineage>
</organism>
<accession>A0AAD4H0V3</accession>
<comment type="caution">
    <text evidence="2">The sequence shown here is derived from an EMBL/GenBank/DDBJ whole genome shotgun (WGS) entry which is preliminary data.</text>
</comment>
<feature type="region of interest" description="Disordered" evidence="1">
    <location>
        <begin position="401"/>
        <end position="471"/>
    </location>
</feature>